<dbReference type="SMART" id="SM00474">
    <property type="entry name" value="35EXOc"/>
    <property type="match status" value="1"/>
</dbReference>
<dbReference type="GO" id="GO:0006139">
    <property type="term" value="P:nucleobase-containing compound metabolic process"/>
    <property type="evidence" value="ECO:0007669"/>
    <property type="project" value="InterPro"/>
</dbReference>
<dbReference type="Proteomes" id="UP001443914">
    <property type="component" value="Unassembled WGS sequence"/>
</dbReference>
<evidence type="ECO:0000256" key="2">
    <source>
        <dbReference type="SAM" id="SignalP"/>
    </source>
</evidence>
<dbReference type="GO" id="GO:0008408">
    <property type="term" value="F:3'-5' exonuclease activity"/>
    <property type="evidence" value="ECO:0007669"/>
    <property type="project" value="InterPro"/>
</dbReference>
<dbReference type="EMBL" id="JBDFQZ010000009">
    <property type="protein sequence ID" value="KAK9690142.1"/>
    <property type="molecule type" value="Genomic_DNA"/>
</dbReference>
<feature type="domain" description="3'-5' exonuclease" evidence="4">
    <location>
        <begin position="49"/>
        <end position="238"/>
    </location>
</feature>
<dbReference type="InterPro" id="IPR036397">
    <property type="entry name" value="RNaseH_sf"/>
</dbReference>
<dbReference type="CDD" id="cd00105">
    <property type="entry name" value="KH-I"/>
    <property type="match status" value="1"/>
</dbReference>
<sequence>MYFVGFSSLDLMHSLCTWLVLLEDGFIQCFVRGSSKSQEHDSFLSLVPIRIVTNASQLPKELRSPSPKRQLVIGFDSEGVNLSRHGILCILQIATSDAVYIVDAISGGKDAMNACKPALESPYITKVIHDCKRDSEALYFQFGIKLHNVVDTQIAYLLLQEQEGLGQPSDDCISFIRLLADRRFCGISYLEKKEVRSHLKQDPMYWTYRPFTEQMVHAAVDDVRFLPYIHHKIMEMLNDQYMWKLAVRGALYCRCFCVTDRGFSDWPSIPSVPGDFFSNGKIPEDEILSVVDVPTGKMGCIIGKKGASILYVKQSCKAQIIIGGDRGPFNKVFIIGPTTQARKAEALLRGLLELYNGTKKSSKQPREKGQK</sequence>
<dbReference type="Pfam" id="PF01612">
    <property type="entry name" value="DNA_pol_A_exo1"/>
    <property type="match status" value="1"/>
</dbReference>
<dbReference type="Gene3D" id="3.30.420.10">
    <property type="entry name" value="Ribonuclease H-like superfamily/Ribonuclease H"/>
    <property type="match status" value="1"/>
</dbReference>
<dbReference type="InterPro" id="IPR002562">
    <property type="entry name" value="3'-5'_exonuclease_dom"/>
</dbReference>
<name>A0AAW1ILD0_SAPOF</name>
<dbReference type="GO" id="GO:0003723">
    <property type="term" value="F:RNA binding"/>
    <property type="evidence" value="ECO:0007669"/>
    <property type="project" value="UniProtKB-UniRule"/>
</dbReference>
<proteinExistence type="predicted"/>
<feature type="domain" description="K Homology" evidence="3">
    <location>
        <begin position="285"/>
        <end position="353"/>
    </location>
</feature>
<dbReference type="SMART" id="SM00322">
    <property type="entry name" value="KH"/>
    <property type="match status" value="1"/>
</dbReference>
<protein>
    <recommendedName>
        <fullName evidence="7">3'-5' exonuclease domain-containing protein</fullName>
    </recommendedName>
</protein>
<feature type="chain" id="PRO_5043979636" description="3'-5' exonuclease domain-containing protein" evidence="2">
    <location>
        <begin position="23"/>
        <end position="371"/>
    </location>
</feature>
<organism evidence="5 6">
    <name type="scientific">Saponaria officinalis</name>
    <name type="common">Common soapwort</name>
    <name type="synonym">Lychnis saponaria</name>
    <dbReference type="NCBI Taxonomy" id="3572"/>
    <lineage>
        <taxon>Eukaryota</taxon>
        <taxon>Viridiplantae</taxon>
        <taxon>Streptophyta</taxon>
        <taxon>Embryophyta</taxon>
        <taxon>Tracheophyta</taxon>
        <taxon>Spermatophyta</taxon>
        <taxon>Magnoliopsida</taxon>
        <taxon>eudicotyledons</taxon>
        <taxon>Gunneridae</taxon>
        <taxon>Pentapetalae</taxon>
        <taxon>Caryophyllales</taxon>
        <taxon>Caryophyllaceae</taxon>
        <taxon>Caryophylleae</taxon>
        <taxon>Saponaria</taxon>
    </lineage>
</organism>
<dbReference type="Gene3D" id="3.30.1370.10">
    <property type="entry name" value="K Homology domain, type 1"/>
    <property type="match status" value="1"/>
</dbReference>
<keyword evidence="6" id="KW-1185">Reference proteome</keyword>
<dbReference type="Pfam" id="PF00013">
    <property type="entry name" value="KH_1"/>
    <property type="match status" value="1"/>
</dbReference>
<evidence type="ECO:0008006" key="7">
    <source>
        <dbReference type="Google" id="ProtNLM"/>
    </source>
</evidence>
<dbReference type="PANTHER" id="PTHR46814:SF1">
    <property type="entry name" value="EGALITARIAN, ISOFORM B"/>
    <property type="match status" value="1"/>
</dbReference>
<dbReference type="SUPFAM" id="SSF54791">
    <property type="entry name" value="Eukaryotic type KH-domain (KH-domain type I)"/>
    <property type="match status" value="1"/>
</dbReference>
<evidence type="ECO:0000313" key="5">
    <source>
        <dbReference type="EMBL" id="KAK9690142.1"/>
    </source>
</evidence>
<dbReference type="InterPro" id="IPR004088">
    <property type="entry name" value="KH_dom_type_1"/>
</dbReference>
<keyword evidence="1" id="KW-0694">RNA-binding</keyword>
<dbReference type="AlphaFoldDB" id="A0AAW1ILD0"/>
<evidence type="ECO:0000259" key="3">
    <source>
        <dbReference type="SMART" id="SM00322"/>
    </source>
</evidence>
<feature type="signal peptide" evidence="2">
    <location>
        <begin position="1"/>
        <end position="22"/>
    </location>
</feature>
<gene>
    <name evidence="5" type="ORF">RND81_09G107500</name>
</gene>
<dbReference type="PROSITE" id="PS50084">
    <property type="entry name" value="KH_TYPE_1"/>
    <property type="match status" value="1"/>
</dbReference>
<reference evidence="5" key="1">
    <citation type="submission" date="2024-03" db="EMBL/GenBank/DDBJ databases">
        <title>WGS assembly of Saponaria officinalis var. Norfolk2.</title>
        <authorList>
            <person name="Jenkins J."/>
            <person name="Shu S."/>
            <person name="Grimwood J."/>
            <person name="Barry K."/>
            <person name="Goodstein D."/>
            <person name="Schmutz J."/>
            <person name="Leebens-Mack J."/>
            <person name="Osbourn A."/>
        </authorList>
    </citation>
    <scope>NUCLEOTIDE SEQUENCE [LARGE SCALE GENOMIC DNA]</scope>
    <source>
        <strain evidence="5">JIC</strain>
    </source>
</reference>
<evidence type="ECO:0000313" key="6">
    <source>
        <dbReference type="Proteomes" id="UP001443914"/>
    </source>
</evidence>
<keyword evidence="2" id="KW-0732">Signal</keyword>
<comment type="caution">
    <text evidence="5">The sequence shown here is derived from an EMBL/GenBank/DDBJ whole genome shotgun (WGS) entry which is preliminary data.</text>
</comment>
<dbReference type="PANTHER" id="PTHR46814">
    <property type="entry name" value="EGALITARIAN, ISOFORM B"/>
    <property type="match status" value="1"/>
</dbReference>
<dbReference type="InterPro" id="IPR036612">
    <property type="entry name" value="KH_dom_type_1_sf"/>
</dbReference>
<dbReference type="CDD" id="cd06148">
    <property type="entry name" value="Egl_like_exo"/>
    <property type="match status" value="1"/>
</dbReference>
<dbReference type="SUPFAM" id="SSF53098">
    <property type="entry name" value="Ribonuclease H-like"/>
    <property type="match status" value="1"/>
</dbReference>
<accession>A0AAW1ILD0</accession>
<evidence type="ECO:0000256" key="1">
    <source>
        <dbReference type="PROSITE-ProRule" id="PRU00117"/>
    </source>
</evidence>
<dbReference type="InterPro" id="IPR004087">
    <property type="entry name" value="KH_dom"/>
</dbReference>
<evidence type="ECO:0000259" key="4">
    <source>
        <dbReference type="SMART" id="SM00474"/>
    </source>
</evidence>
<dbReference type="InterPro" id="IPR012337">
    <property type="entry name" value="RNaseH-like_sf"/>
</dbReference>